<dbReference type="RefSeq" id="XP_023186346.1">
    <property type="nucleotide sequence ID" value="XM_023330578.1"/>
</dbReference>
<organism evidence="22 23">
    <name type="scientific">Xiphophorus maculatus</name>
    <name type="common">Southern platyfish</name>
    <name type="synonym">Platypoecilus maculatus</name>
    <dbReference type="NCBI Taxonomy" id="8083"/>
    <lineage>
        <taxon>Eukaryota</taxon>
        <taxon>Metazoa</taxon>
        <taxon>Chordata</taxon>
        <taxon>Craniata</taxon>
        <taxon>Vertebrata</taxon>
        <taxon>Euteleostomi</taxon>
        <taxon>Actinopterygii</taxon>
        <taxon>Neopterygii</taxon>
        <taxon>Teleostei</taxon>
        <taxon>Neoteleostei</taxon>
        <taxon>Acanthomorphata</taxon>
        <taxon>Ovalentaria</taxon>
        <taxon>Atherinomorphae</taxon>
        <taxon>Cyprinodontiformes</taxon>
        <taxon>Poeciliidae</taxon>
        <taxon>Poeciliinae</taxon>
        <taxon>Xiphophorus</taxon>
    </lineage>
</organism>
<evidence type="ECO:0000256" key="3">
    <source>
        <dbReference type="ARBA" id="ARBA00004496"/>
    </source>
</evidence>
<keyword evidence="12" id="KW-0378">Hydrolase</keyword>
<keyword evidence="14" id="KW-0007">Acetylation</keyword>
<evidence type="ECO:0000256" key="16">
    <source>
        <dbReference type="ARBA" id="ARBA00029662"/>
    </source>
</evidence>
<keyword evidence="9" id="KW-0479">Metal-binding</keyword>
<dbReference type="FunFam" id="3.90.70.130:FF:000002">
    <property type="entry name" value="Zinc finger containing ubiquitin peptidase 1"/>
    <property type="match status" value="1"/>
</dbReference>
<feature type="domain" description="C2H2-type" evidence="21">
    <location>
        <begin position="30"/>
        <end position="57"/>
    </location>
</feature>
<comment type="subunit">
    <text evidence="5">Interacts with RPA1 and RPA2.</text>
</comment>
<dbReference type="Ensembl" id="ENSXMAT00000004322.2">
    <property type="protein sequence ID" value="ENSXMAP00000004317.2"/>
    <property type="gene ID" value="ENSXMAG00000004312.2"/>
</dbReference>
<dbReference type="PANTHER" id="PTHR48153:SF4">
    <property type="entry name" value="UBIQUITIN CARBOXYL-TERMINAL HYDROLASE MUG105"/>
    <property type="match status" value="1"/>
</dbReference>
<dbReference type="InterPro" id="IPR013087">
    <property type="entry name" value="Znf_C2H2_type"/>
</dbReference>
<comment type="function">
    <text evidence="18">Deubiquitinase with endodeubiquitinase activity that specifically interacts with and cleaves 'Lys-63'-linked long polyubiquitin chains. Shows only weak activity against 'Lys-11' and 'Lys-48'-linked chains. Plays an important role in genome stability pathways, functioning to prevent spontaneous DNA damage and also promote cellular survival in response to exogenous DNA damage. Modulates the ubiquitination status of replication protein A (RPA) complex proteins in response to replication stress.</text>
</comment>
<reference evidence="23" key="2">
    <citation type="journal article" date="2013" name="Nat. Genet.">
        <title>The genome of the platyfish, Xiphophorus maculatus, provides insights into evolutionary adaptation and several complex traits.</title>
        <authorList>
            <person name="Schartl M."/>
            <person name="Walter R.B."/>
            <person name="Shen Y."/>
            <person name="Garcia T."/>
            <person name="Catchen J."/>
            <person name="Amores A."/>
            <person name="Braasch I."/>
            <person name="Chalopin D."/>
            <person name="Volff J.N."/>
            <person name="Lesch K.P."/>
            <person name="Bisazza A."/>
            <person name="Minx P."/>
            <person name="Hillier L."/>
            <person name="Wilson R.K."/>
            <person name="Fuerstenberg S."/>
            <person name="Boore J."/>
            <person name="Searle S."/>
            <person name="Postlethwait J.H."/>
            <person name="Warren W.C."/>
        </authorList>
    </citation>
    <scope>NUCLEOTIDE SEQUENCE [LARGE SCALE GENOMIC DNA]</scope>
    <source>
        <strain evidence="23">JP 163 A</strain>
    </source>
</reference>
<keyword evidence="23" id="KW-1185">Reference proteome</keyword>
<dbReference type="GeneID" id="102218138"/>
<keyword evidence="8" id="KW-0963">Cytoplasm</keyword>
<evidence type="ECO:0000256" key="17">
    <source>
        <dbReference type="ARBA" id="ARBA00031481"/>
    </source>
</evidence>
<reference evidence="23" key="1">
    <citation type="submission" date="2012-01" db="EMBL/GenBank/DDBJ databases">
        <authorList>
            <person name="Walter R."/>
            <person name="Schartl M."/>
            <person name="Warren W."/>
        </authorList>
    </citation>
    <scope>NUCLEOTIDE SEQUENCE [LARGE SCALE GENOMIC DNA]</scope>
    <source>
        <strain evidence="23">JP 163 A</strain>
    </source>
</reference>
<evidence type="ECO:0000259" key="21">
    <source>
        <dbReference type="PROSITE" id="PS50157"/>
    </source>
</evidence>
<reference evidence="22" key="3">
    <citation type="submission" date="2025-08" db="UniProtKB">
        <authorList>
            <consortium name="Ensembl"/>
        </authorList>
    </citation>
    <scope>IDENTIFICATION</scope>
    <source>
        <strain evidence="22">JP 163 A</strain>
    </source>
</reference>
<dbReference type="EC" id="3.4.19.12" evidence="6"/>
<name>M3ZQ24_XIPMA</name>
<evidence type="ECO:0000256" key="14">
    <source>
        <dbReference type="ARBA" id="ARBA00022990"/>
    </source>
</evidence>
<dbReference type="GO" id="GO:0071567">
    <property type="term" value="F:deUFMylase activity"/>
    <property type="evidence" value="ECO:0007669"/>
    <property type="project" value="UniProtKB-ARBA"/>
</dbReference>
<evidence type="ECO:0000256" key="8">
    <source>
        <dbReference type="ARBA" id="ARBA00022490"/>
    </source>
</evidence>
<evidence type="ECO:0000256" key="5">
    <source>
        <dbReference type="ARBA" id="ARBA00011274"/>
    </source>
</evidence>
<dbReference type="AlphaFoldDB" id="M3ZQ24"/>
<proteinExistence type="inferred from homology"/>
<evidence type="ECO:0000256" key="2">
    <source>
        <dbReference type="ARBA" id="ARBA00004123"/>
    </source>
</evidence>
<comment type="subcellular location">
    <subcellularLocation>
        <location evidence="3">Cytoplasm</location>
    </subcellularLocation>
    <subcellularLocation>
        <location evidence="2">Nucleus</location>
    </subcellularLocation>
</comment>
<keyword evidence="10" id="KW-0677">Repeat</keyword>
<sequence length="416" mass="47481">MCPLVFSCDFLLQEHVELHLLGQHSGQRSFQCPMCSAVYSNSFCLQEHVELHFDHELSRDQSGSPHSDLMLAKELQHKEELKRKQEQAQLERQEFKKLQRQFGLDGRGGYRRQMERSMERAVASGHLAPVDFHLKKADMMESLASGVDDGSSRTQGVIRALGDYYQTECRDSVQVWLAVDTDHYSSSAGDKGWGCGYRNFQMLLSSLHRIDAYSSVLQEKTIPCIPRVQRMIEEAWKEGLDPQGASHFSKRLQRTQAWIGGTEMYVLLTSLGISARIIDFHQPTGSKNTHPHLFDWVKQYFCQSSKSSSLSPRLILTHLPPLYLQHQGHSRTVVGLEQRKNGSLCLLLLDPGSSSSDTRKLLSRETRLTAVQFVRKFPRNLKHKQYQLIAVQGVLSPEEKQIRIFNSRTLSAERTP</sequence>
<feature type="coiled-coil region" evidence="20">
    <location>
        <begin position="71"/>
        <end position="101"/>
    </location>
</feature>
<dbReference type="GO" id="GO:0004843">
    <property type="term" value="F:cysteine-type deubiquitinase activity"/>
    <property type="evidence" value="ECO:0007669"/>
    <property type="project" value="UniProtKB-EC"/>
</dbReference>
<evidence type="ECO:0000256" key="15">
    <source>
        <dbReference type="ARBA" id="ARBA00023242"/>
    </source>
</evidence>
<dbReference type="Gene3D" id="3.90.70.130">
    <property type="match status" value="1"/>
</dbReference>
<evidence type="ECO:0000256" key="20">
    <source>
        <dbReference type="SAM" id="Coils"/>
    </source>
</evidence>
<evidence type="ECO:0000256" key="13">
    <source>
        <dbReference type="ARBA" id="ARBA00022833"/>
    </source>
</evidence>
<evidence type="ECO:0000256" key="10">
    <source>
        <dbReference type="ARBA" id="ARBA00022737"/>
    </source>
</evidence>
<protein>
    <recommendedName>
        <fullName evidence="7">Zinc finger-containing ubiquitin peptidase 1</fullName>
        <ecNumber evidence="6">3.4.19.12</ecNumber>
    </recommendedName>
    <alternativeName>
        <fullName evidence="17">Lys-63-specific deubiquitinase ZUFSP</fullName>
    </alternativeName>
    <alternativeName>
        <fullName evidence="16">Zinc finger with UFM1-specific peptidase domain protein</fullName>
    </alternativeName>
</protein>
<dbReference type="HOGENOM" id="CLU_017060_1_0_1"/>
<evidence type="ECO:0000256" key="11">
    <source>
        <dbReference type="ARBA" id="ARBA00022771"/>
    </source>
</evidence>
<keyword evidence="15" id="KW-0539">Nucleus</keyword>
<dbReference type="PANTHER" id="PTHR48153">
    <property type="entry name" value="UFM1-SPECIFIC PROTEASE 2"/>
    <property type="match status" value="1"/>
</dbReference>
<dbReference type="PROSITE" id="PS50157">
    <property type="entry name" value="ZINC_FINGER_C2H2_2"/>
    <property type="match status" value="1"/>
</dbReference>
<keyword evidence="11 19" id="KW-0863">Zinc-finger</keyword>
<reference evidence="22" key="4">
    <citation type="submission" date="2025-09" db="UniProtKB">
        <authorList>
            <consortium name="Ensembl"/>
        </authorList>
    </citation>
    <scope>IDENTIFICATION</scope>
    <source>
        <strain evidence="22">JP 163 A</strain>
    </source>
</reference>
<keyword evidence="13" id="KW-0862">Zinc</keyword>
<evidence type="ECO:0000313" key="23">
    <source>
        <dbReference type="Proteomes" id="UP000002852"/>
    </source>
</evidence>
<evidence type="ECO:0000256" key="7">
    <source>
        <dbReference type="ARBA" id="ARBA00021993"/>
    </source>
</evidence>
<evidence type="ECO:0000256" key="12">
    <source>
        <dbReference type="ARBA" id="ARBA00022801"/>
    </source>
</evidence>
<dbReference type="GO" id="GO:0008270">
    <property type="term" value="F:zinc ion binding"/>
    <property type="evidence" value="ECO:0007669"/>
    <property type="project" value="UniProtKB-KW"/>
</dbReference>
<evidence type="ECO:0000313" key="22">
    <source>
        <dbReference type="Ensembl" id="ENSXMAP00000004317.2"/>
    </source>
</evidence>
<comment type="similarity">
    <text evidence="4">Belongs to the peptidase C78 family. ZUFSP subfamily.</text>
</comment>
<comment type="catalytic activity">
    <reaction evidence="1">
        <text>Thiol-dependent hydrolysis of ester, thioester, amide, peptide and isopeptide bonds formed by the C-terminal Gly of ubiquitin (a 76-residue protein attached to proteins as an intracellular targeting signal).</text>
        <dbReference type="EC" id="3.4.19.12"/>
    </reaction>
</comment>
<evidence type="ECO:0000256" key="19">
    <source>
        <dbReference type="PROSITE-ProRule" id="PRU00042"/>
    </source>
</evidence>
<evidence type="ECO:0000256" key="9">
    <source>
        <dbReference type="ARBA" id="ARBA00022723"/>
    </source>
</evidence>
<dbReference type="Pfam" id="PF07910">
    <property type="entry name" value="Peptidase_C78"/>
    <property type="match status" value="1"/>
</dbReference>
<evidence type="ECO:0000256" key="6">
    <source>
        <dbReference type="ARBA" id="ARBA00012759"/>
    </source>
</evidence>
<dbReference type="GO" id="GO:0005737">
    <property type="term" value="C:cytoplasm"/>
    <property type="evidence" value="ECO:0007669"/>
    <property type="project" value="UniProtKB-SubCell"/>
</dbReference>
<keyword evidence="20" id="KW-0175">Coiled coil</keyword>
<dbReference type="GeneTree" id="ENSGT00940000166924"/>
<dbReference type="Proteomes" id="UP000002852">
    <property type="component" value="Unassembled WGS sequence"/>
</dbReference>
<dbReference type="CTD" id="562478"/>
<accession>M3ZQ24</accession>
<dbReference type="InterPro" id="IPR012462">
    <property type="entry name" value="UFSP1/2_DUB_cat"/>
</dbReference>
<dbReference type="GO" id="GO:0005634">
    <property type="term" value="C:nucleus"/>
    <property type="evidence" value="ECO:0007669"/>
    <property type="project" value="UniProtKB-SubCell"/>
</dbReference>
<evidence type="ECO:0000256" key="4">
    <source>
        <dbReference type="ARBA" id="ARBA00010469"/>
    </source>
</evidence>
<dbReference type="eggNOG" id="KOG4696">
    <property type="taxonomic scope" value="Eukaryota"/>
</dbReference>
<evidence type="ECO:0000256" key="18">
    <source>
        <dbReference type="ARBA" id="ARBA00045669"/>
    </source>
</evidence>
<dbReference type="PROSITE" id="PS00028">
    <property type="entry name" value="ZINC_FINGER_C2H2_1"/>
    <property type="match status" value="1"/>
</dbReference>
<evidence type="ECO:0000256" key="1">
    <source>
        <dbReference type="ARBA" id="ARBA00000707"/>
    </source>
</evidence>